<accession>A0A8T0PXW4</accession>
<gene>
    <name evidence="1" type="ORF">PVAP13_8KG360102</name>
</gene>
<evidence type="ECO:0000313" key="1">
    <source>
        <dbReference type="EMBL" id="KAG2563766.1"/>
    </source>
</evidence>
<evidence type="ECO:0000313" key="2">
    <source>
        <dbReference type="Proteomes" id="UP000823388"/>
    </source>
</evidence>
<dbReference type="Proteomes" id="UP000823388">
    <property type="component" value="Chromosome 8K"/>
</dbReference>
<proteinExistence type="predicted"/>
<reference evidence="1" key="1">
    <citation type="submission" date="2020-05" db="EMBL/GenBank/DDBJ databases">
        <title>WGS assembly of Panicum virgatum.</title>
        <authorList>
            <person name="Lovell J.T."/>
            <person name="Jenkins J."/>
            <person name="Shu S."/>
            <person name="Juenger T.E."/>
            <person name="Schmutz J."/>
        </authorList>
    </citation>
    <scope>NUCLEOTIDE SEQUENCE</scope>
    <source>
        <strain evidence="1">AP13</strain>
    </source>
</reference>
<name>A0A8T0PXW4_PANVG</name>
<keyword evidence="2" id="KW-1185">Reference proteome</keyword>
<organism evidence="1 2">
    <name type="scientific">Panicum virgatum</name>
    <name type="common">Blackwell switchgrass</name>
    <dbReference type="NCBI Taxonomy" id="38727"/>
    <lineage>
        <taxon>Eukaryota</taxon>
        <taxon>Viridiplantae</taxon>
        <taxon>Streptophyta</taxon>
        <taxon>Embryophyta</taxon>
        <taxon>Tracheophyta</taxon>
        <taxon>Spermatophyta</taxon>
        <taxon>Magnoliopsida</taxon>
        <taxon>Liliopsida</taxon>
        <taxon>Poales</taxon>
        <taxon>Poaceae</taxon>
        <taxon>PACMAD clade</taxon>
        <taxon>Panicoideae</taxon>
        <taxon>Panicodae</taxon>
        <taxon>Paniceae</taxon>
        <taxon>Panicinae</taxon>
        <taxon>Panicum</taxon>
        <taxon>Panicum sect. Hiantes</taxon>
    </lineage>
</organism>
<dbReference type="AlphaFoldDB" id="A0A8T0PXW4"/>
<protein>
    <submittedName>
        <fullName evidence="1">Uncharacterized protein</fullName>
    </submittedName>
</protein>
<sequence>MKILGPALRAANLSGVSRHRRLQPLEAELWPSHGKKQI</sequence>
<comment type="caution">
    <text evidence="1">The sequence shown here is derived from an EMBL/GenBank/DDBJ whole genome shotgun (WGS) entry which is preliminary data.</text>
</comment>
<dbReference type="EMBL" id="CM029051">
    <property type="protein sequence ID" value="KAG2563766.1"/>
    <property type="molecule type" value="Genomic_DNA"/>
</dbReference>